<dbReference type="Pfam" id="PF05685">
    <property type="entry name" value="Uma2"/>
    <property type="match status" value="1"/>
</dbReference>
<feature type="domain" description="Putative restriction endonuclease" evidence="2">
    <location>
        <begin position="43"/>
        <end position="168"/>
    </location>
</feature>
<dbReference type="Gene3D" id="3.90.1570.10">
    <property type="entry name" value="tt1808, chain A"/>
    <property type="match status" value="1"/>
</dbReference>
<dbReference type="HOGENOM" id="CLU_076312_4_1_11"/>
<dbReference type="InterPro" id="IPR011335">
    <property type="entry name" value="Restrct_endonuc-II-like"/>
</dbReference>
<comment type="caution">
    <text evidence="3">The sequence shown here is derived from an EMBL/GenBank/DDBJ whole genome shotgun (WGS) entry which is preliminary data.</text>
</comment>
<proteinExistence type="predicted"/>
<accession>A0A0A0NVB7</accession>
<dbReference type="RefSeq" id="WP_020872323.1">
    <property type="nucleotide sequence ID" value="NC_022785.1"/>
</dbReference>
<protein>
    <recommendedName>
        <fullName evidence="2">Putative restriction endonuclease domain-containing protein</fullName>
    </recommendedName>
</protein>
<feature type="region of interest" description="Disordered" evidence="1">
    <location>
        <begin position="1"/>
        <end position="20"/>
    </location>
</feature>
<evidence type="ECO:0000313" key="4">
    <source>
        <dbReference type="Proteomes" id="UP000281594"/>
    </source>
</evidence>
<dbReference type="AlphaFoldDB" id="A0A0A0NVB7"/>
<evidence type="ECO:0000259" key="2">
    <source>
        <dbReference type="Pfam" id="PF05685"/>
    </source>
</evidence>
<dbReference type="PANTHER" id="PTHR34107">
    <property type="entry name" value="SLL0198 PROTEIN-RELATED"/>
    <property type="match status" value="1"/>
</dbReference>
<dbReference type="PANTHER" id="PTHR34107:SF4">
    <property type="entry name" value="SLL1222 PROTEIN"/>
    <property type="match status" value="1"/>
</dbReference>
<evidence type="ECO:0000256" key="1">
    <source>
        <dbReference type="SAM" id="MobiDB-lite"/>
    </source>
</evidence>
<gene>
    <name evidence="3" type="ORF">D3C57_106385</name>
</gene>
<dbReference type="eggNOG" id="COG4636">
    <property type="taxonomic scope" value="Bacteria"/>
</dbReference>
<dbReference type="InterPro" id="IPR008538">
    <property type="entry name" value="Uma2"/>
</dbReference>
<dbReference type="InterPro" id="IPR012296">
    <property type="entry name" value="Nuclease_put_TT1808"/>
</dbReference>
<dbReference type="STRING" id="1343740.M271_37195"/>
<dbReference type="Proteomes" id="UP000281594">
    <property type="component" value="Unassembled WGS sequence"/>
</dbReference>
<dbReference type="KEGG" id="src:M271_37195"/>
<dbReference type="SUPFAM" id="SSF52980">
    <property type="entry name" value="Restriction endonuclease-like"/>
    <property type="match status" value="1"/>
</dbReference>
<feature type="compositionally biased region" description="Basic and acidic residues" evidence="1">
    <location>
        <begin position="1"/>
        <end position="15"/>
    </location>
</feature>
<reference evidence="3 4" key="1">
    <citation type="journal article" date="2018" name="J. Biol. Chem.">
        <title>Discovery of the actinoplanic acid pathway in Streptomyces rapamycinicus reveals a genetically conserved synergism with rapamycin.</title>
        <authorList>
            <person name="Mrak P."/>
            <person name="Krastel P."/>
            <person name="Pivk Lukancic P."/>
            <person name="Tao J."/>
            <person name="Pistorius D."/>
            <person name="Moore C.M."/>
        </authorList>
    </citation>
    <scope>NUCLEOTIDE SEQUENCE [LARGE SCALE GENOMIC DNA]</scope>
    <source>
        <strain evidence="3 4">NRRL 5491</strain>
    </source>
</reference>
<sequence length="210" mass="23148">MRDDGGTDKQDRRGEGASAVEYGRLREIAERLAEHAPDSFRGYEISGDEIVMMMSASRPHEFIALRIRQQLDRQIPSFLVAHTGGEVEDSSLGKLRRPDLIVVPDAVFAENTMAPFHPRDVALVAEIVSPSNHSTDCVEKTHDYPAMGIPLYLLVDPRKGTIAALSDPGPGLGGEGPRYRTRSDYAFGDEVAIGDWTLATTDLRTYPEDH</sequence>
<dbReference type="EMBL" id="QYCY01000001">
    <property type="protein sequence ID" value="RLV77980.1"/>
    <property type="molecule type" value="Genomic_DNA"/>
</dbReference>
<name>A0A0A0NVB7_STRRN</name>
<evidence type="ECO:0000313" key="3">
    <source>
        <dbReference type="EMBL" id="RLV77980.1"/>
    </source>
</evidence>
<organism evidence="3 4">
    <name type="scientific">Streptomyces rapamycinicus (strain ATCC 29253 / DSM 41530 / NRRL 5491 / AYB-994)</name>
    <name type="common">Streptomyces hygroscopicus (strain ATCC 29253)</name>
    <dbReference type="NCBI Taxonomy" id="1343740"/>
    <lineage>
        <taxon>Bacteria</taxon>
        <taxon>Bacillati</taxon>
        <taxon>Actinomycetota</taxon>
        <taxon>Actinomycetes</taxon>
        <taxon>Kitasatosporales</taxon>
        <taxon>Streptomycetaceae</taxon>
        <taxon>Streptomyces</taxon>
        <taxon>Streptomyces violaceusniger group</taxon>
    </lineage>
</organism>
<dbReference type="CDD" id="cd06260">
    <property type="entry name" value="DUF820-like"/>
    <property type="match status" value="1"/>
</dbReference>